<dbReference type="PRINTS" id="PR00719">
    <property type="entry name" value="LMWPTPASE"/>
</dbReference>
<dbReference type="SMART" id="SM00226">
    <property type="entry name" value="LMWPc"/>
    <property type="match status" value="1"/>
</dbReference>
<comment type="caution">
    <text evidence="6">The sequence shown here is derived from an EMBL/GenBank/DDBJ whole genome shotgun (WGS) entry which is preliminary data.</text>
</comment>
<evidence type="ECO:0000313" key="7">
    <source>
        <dbReference type="Proteomes" id="UP000319663"/>
    </source>
</evidence>
<dbReference type="CDD" id="cd16343">
    <property type="entry name" value="LMWPTP"/>
    <property type="match status" value="1"/>
</dbReference>
<dbReference type="STRING" id="5098.A0A507QYR1"/>
<name>A0A507QYR1_MONPU</name>
<feature type="active site" evidence="4">
    <location>
        <position position="19"/>
    </location>
</feature>
<evidence type="ECO:0000313" key="6">
    <source>
        <dbReference type="EMBL" id="TQB73910.1"/>
    </source>
</evidence>
<dbReference type="InterPro" id="IPR036196">
    <property type="entry name" value="Ptyr_pPase_sf"/>
</dbReference>
<keyword evidence="3" id="KW-0904">Protein phosphatase</keyword>
<evidence type="ECO:0000256" key="1">
    <source>
        <dbReference type="ARBA" id="ARBA00011063"/>
    </source>
</evidence>
<evidence type="ECO:0000256" key="4">
    <source>
        <dbReference type="PIRSR" id="PIRSR617867-1"/>
    </source>
</evidence>
<dbReference type="Proteomes" id="UP000319663">
    <property type="component" value="Unassembled WGS sequence"/>
</dbReference>
<dbReference type="InterPro" id="IPR017867">
    <property type="entry name" value="Tyr_phospatase_low_mol_wt"/>
</dbReference>
<feature type="active site" evidence="4">
    <location>
        <position position="25"/>
    </location>
</feature>
<proteinExistence type="inferred from homology"/>
<gene>
    <name evidence="6" type="ORF">MPDQ_005389</name>
</gene>
<dbReference type="PANTHER" id="PTHR11717">
    <property type="entry name" value="LOW MOLECULAR WEIGHT PROTEIN TYROSINE PHOSPHATASE"/>
    <property type="match status" value="1"/>
</dbReference>
<feature type="domain" description="Phosphotyrosine protein phosphatase I" evidence="5">
    <location>
        <begin position="13"/>
        <end position="206"/>
    </location>
</feature>
<dbReference type="EMBL" id="VIFY01000038">
    <property type="protein sequence ID" value="TQB73910.1"/>
    <property type="molecule type" value="Genomic_DNA"/>
</dbReference>
<reference evidence="6 7" key="1">
    <citation type="submission" date="2019-06" db="EMBL/GenBank/DDBJ databases">
        <title>Wine fermentation using esterase from Monascus purpureus.</title>
        <authorList>
            <person name="Geng C."/>
            <person name="Zhang Y."/>
        </authorList>
    </citation>
    <scope>NUCLEOTIDE SEQUENCE [LARGE SCALE GENOMIC DNA]</scope>
    <source>
        <strain evidence="6">HQ1</strain>
    </source>
</reference>
<dbReference type="PANTHER" id="PTHR11717:SF7">
    <property type="entry name" value="LOW MOLECULAR WEIGHT PHOSPHOTYROSINE PROTEIN PHOSPHATASE"/>
    <property type="match status" value="1"/>
</dbReference>
<dbReference type="GO" id="GO:0004725">
    <property type="term" value="F:protein tyrosine phosphatase activity"/>
    <property type="evidence" value="ECO:0007669"/>
    <property type="project" value="InterPro"/>
</dbReference>
<evidence type="ECO:0000256" key="2">
    <source>
        <dbReference type="ARBA" id="ARBA00022801"/>
    </source>
</evidence>
<dbReference type="Gene3D" id="3.40.50.2300">
    <property type="match status" value="1"/>
</dbReference>
<comment type="similarity">
    <text evidence="1">Belongs to the low molecular weight phosphotyrosine protein phosphatase family.</text>
</comment>
<dbReference type="InterPro" id="IPR050438">
    <property type="entry name" value="LMW_PTPase"/>
</dbReference>
<evidence type="ECO:0000256" key="3">
    <source>
        <dbReference type="ARBA" id="ARBA00022912"/>
    </source>
</evidence>
<sequence length="217" mass="23668">MTKSIETTSARPVNVMFVCLGNICRSTMAEGVFRNMVASSNSPLVGEIDSSGTGAYHAGDSPDSRTMSTLRRHGIKNYSHYAQKITKEDFLKFDYLLAMDEWNLSDLLEVRESMLTSSRKSGTVPAAKGAKRRSMRAAASAAVANLADNDAKVAEVRLFGDFGPGGKLHDNVGGGETVRDPYYGGANGFEEVYHQVTRFSKNFLDYLEKQKSTATAE</sequence>
<dbReference type="SUPFAM" id="SSF52788">
    <property type="entry name" value="Phosphotyrosine protein phosphatases I"/>
    <property type="match status" value="1"/>
</dbReference>
<dbReference type="AlphaFoldDB" id="A0A507QYR1"/>
<evidence type="ECO:0000259" key="5">
    <source>
        <dbReference type="SMART" id="SM00226"/>
    </source>
</evidence>
<dbReference type="FunFam" id="3.40.50.2300:FF:000317">
    <property type="entry name" value="Low molecular weight phosphotyrosine protein phosphatase"/>
    <property type="match status" value="1"/>
</dbReference>
<accession>A0A507QYR1</accession>
<dbReference type="InterPro" id="IPR023485">
    <property type="entry name" value="Ptyr_pPase"/>
</dbReference>
<keyword evidence="2" id="KW-0378">Hydrolase</keyword>
<organism evidence="6 7">
    <name type="scientific">Monascus purpureus</name>
    <name type="common">Red mold</name>
    <name type="synonym">Monascus anka</name>
    <dbReference type="NCBI Taxonomy" id="5098"/>
    <lineage>
        <taxon>Eukaryota</taxon>
        <taxon>Fungi</taxon>
        <taxon>Dikarya</taxon>
        <taxon>Ascomycota</taxon>
        <taxon>Pezizomycotina</taxon>
        <taxon>Eurotiomycetes</taxon>
        <taxon>Eurotiomycetidae</taxon>
        <taxon>Eurotiales</taxon>
        <taxon>Aspergillaceae</taxon>
        <taxon>Monascus</taxon>
    </lineage>
</organism>
<keyword evidence="7" id="KW-1185">Reference proteome</keyword>
<dbReference type="Pfam" id="PF01451">
    <property type="entry name" value="LMWPc"/>
    <property type="match status" value="1"/>
</dbReference>
<protein>
    <recommendedName>
        <fullName evidence="5">Phosphotyrosine protein phosphatase I domain-containing protein</fullName>
    </recommendedName>
</protein>